<organism evidence="2 3">
    <name type="scientific">Canna indica</name>
    <name type="common">Indian-shot</name>
    <dbReference type="NCBI Taxonomy" id="4628"/>
    <lineage>
        <taxon>Eukaryota</taxon>
        <taxon>Viridiplantae</taxon>
        <taxon>Streptophyta</taxon>
        <taxon>Embryophyta</taxon>
        <taxon>Tracheophyta</taxon>
        <taxon>Spermatophyta</taxon>
        <taxon>Magnoliopsida</taxon>
        <taxon>Liliopsida</taxon>
        <taxon>Zingiberales</taxon>
        <taxon>Cannaceae</taxon>
        <taxon>Canna</taxon>
    </lineage>
</organism>
<feature type="region of interest" description="Disordered" evidence="1">
    <location>
        <begin position="94"/>
        <end position="153"/>
    </location>
</feature>
<protein>
    <submittedName>
        <fullName evidence="2">Protein FAR1-RELATED SEQUENCE 6</fullName>
    </submittedName>
</protein>
<name>A0AAQ3QK18_9LILI</name>
<reference evidence="2 3" key="1">
    <citation type="submission" date="2023-10" db="EMBL/GenBank/DDBJ databases">
        <title>Chromosome-scale genome assembly provides insights into flower coloration mechanisms of Canna indica.</title>
        <authorList>
            <person name="Li C."/>
        </authorList>
    </citation>
    <scope>NUCLEOTIDE SEQUENCE [LARGE SCALE GENOMIC DNA]</scope>
    <source>
        <tissue evidence="2">Flower</tissue>
    </source>
</reference>
<evidence type="ECO:0000256" key="1">
    <source>
        <dbReference type="SAM" id="MobiDB-lite"/>
    </source>
</evidence>
<dbReference type="EMBL" id="CP136897">
    <property type="protein sequence ID" value="WOL15606.1"/>
    <property type="molecule type" value="Genomic_DNA"/>
</dbReference>
<gene>
    <name evidence="2" type="ORF">Cni_G24387</name>
</gene>
<evidence type="ECO:0000313" key="2">
    <source>
        <dbReference type="EMBL" id="WOL15606.1"/>
    </source>
</evidence>
<feature type="region of interest" description="Disordered" evidence="1">
    <location>
        <begin position="26"/>
        <end position="67"/>
    </location>
</feature>
<keyword evidence="3" id="KW-1185">Reference proteome</keyword>
<evidence type="ECO:0000313" key="3">
    <source>
        <dbReference type="Proteomes" id="UP001327560"/>
    </source>
</evidence>
<dbReference type="Proteomes" id="UP001327560">
    <property type="component" value="Chromosome 8"/>
</dbReference>
<proteinExistence type="predicted"/>
<dbReference type="AlphaFoldDB" id="A0AAQ3QK18"/>
<accession>A0AAQ3QK18</accession>
<sequence>MEMGTKGGVMMLKNSDTFIDDERHDDGVNGIPMGENEASQAPAVVPLPSRLEPPVSRRQPLGEPTVDRQQLSVADGASPCGSDHLVQQLEAVLDTGQSSTPGSPRRRRATACRKGTSGCPTRTTLARPRWATAGGDGASGECWEMLTPSRPRW</sequence>